<sequence>VYDGKLYAGVSRYSGTGSGLKPSENTVPGGKIYRYEGGKKWVDCGRLSNPKTGDADAIAGLVVFDGKLYATPIYKTGRGLYRYEGGEKWTYCSTYDDYRIVHTTTFNGNLYGTSYDKEAGVMQYDGGVSFTSCGNPAKAWQSYAFMAY</sequence>
<feature type="non-terminal residue" evidence="1">
    <location>
        <position position="148"/>
    </location>
</feature>
<evidence type="ECO:0000313" key="1">
    <source>
        <dbReference type="EMBL" id="GAJ19539.1"/>
    </source>
</evidence>
<organism evidence="1">
    <name type="scientific">marine sediment metagenome</name>
    <dbReference type="NCBI Taxonomy" id="412755"/>
    <lineage>
        <taxon>unclassified sequences</taxon>
        <taxon>metagenomes</taxon>
        <taxon>ecological metagenomes</taxon>
    </lineage>
</organism>
<protein>
    <submittedName>
        <fullName evidence="1">Uncharacterized protein</fullName>
    </submittedName>
</protein>
<name>X1UPX8_9ZZZZ</name>
<gene>
    <name evidence="1" type="ORF">S12H4_59942</name>
</gene>
<accession>X1UPX8</accession>
<dbReference type="EMBL" id="BARW01039320">
    <property type="protein sequence ID" value="GAJ19539.1"/>
    <property type="molecule type" value="Genomic_DNA"/>
</dbReference>
<feature type="non-terminal residue" evidence="1">
    <location>
        <position position="1"/>
    </location>
</feature>
<proteinExistence type="predicted"/>
<comment type="caution">
    <text evidence="1">The sequence shown here is derived from an EMBL/GenBank/DDBJ whole genome shotgun (WGS) entry which is preliminary data.</text>
</comment>
<dbReference type="AlphaFoldDB" id="X1UPX8"/>
<reference evidence="1" key="1">
    <citation type="journal article" date="2014" name="Front. Microbiol.">
        <title>High frequency of phylogenetically diverse reductive dehalogenase-homologous genes in deep subseafloor sedimentary metagenomes.</title>
        <authorList>
            <person name="Kawai M."/>
            <person name="Futagami T."/>
            <person name="Toyoda A."/>
            <person name="Takaki Y."/>
            <person name="Nishi S."/>
            <person name="Hori S."/>
            <person name="Arai W."/>
            <person name="Tsubouchi T."/>
            <person name="Morono Y."/>
            <person name="Uchiyama I."/>
            <person name="Ito T."/>
            <person name="Fujiyama A."/>
            <person name="Inagaki F."/>
            <person name="Takami H."/>
        </authorList>
    </citation>
    <scope>NUCLEOTIDE SEQUENCE</scope>
    <source>
        <strain evidence="1">Expedition CK06-06</strain>
    </source>
</reference>